<dbReference type="GO" id="GO:0009898">
    <property type="term" value="C:cytoplasmic side of plasma membrane"/>
    <property type="evidence" value="ECO:0007669"/>
    <property type="project" value="UniProtKB-UniRule"/>
</dbReference>
<dbReference type="Pfam" id="PF14450">
    <property type="entry name" value="FtsA"/>
    <property type="match status" value="1"/>
</dbReference>
<evidence type="ECO:0000313" key="10">
    <source>
        <dbReference type="Proteomes" id="UP000587760"/>
    </source>
</evidence>
<dbReference type="RefSeq" id="WP_184748203.1">
    <property type="nucleotide sequence ID" value="NZ_JACHGJ010000008.1"/>
</dbReference>
<comment type="subcellular location">
    <subcellularLocation>
        <location evidence="6">Cell membrane</location>
        <topology evidence="6">Peripheral membrane protein</topology>
        <orientation evidence="6">Cytoplasmic side</orientation>
    </subcellularLocation>
    <text evidence="6">Localizes to the Z ring in an FtsZ-dependent manner. Targeted to the membrane through a conserved C-terminal amphipathic helix.</text>
</comment>
<sequence length="413" mass="44730">MTSDDIIVALDMGTSKICALIAEFDEEGDLTVAGVGTAESKGLRRGVVINIEAAMKAVEEAIDMAEQQAGRTVETVLAGIAGGNIEGINSRGVVAVTGKGREINRNDVERVIEAAKAIVMPMDREVLHVIPQEYIVDDQPGIKNPVDMIGVRLEAEVHIITSTVSASKNIIKCINRSGYKVDEIVLESIGASSSVLSKDERDLGTLFIDIGNGTTDLLVHLGGAPYYTGVLPVGAREVTNDLAIMLNIPFEEAEKIKLQAGCCWEELIDRNESVIIPGIGGRPPVSVPEMRICRILQPRMTELFMLVKKQLDDKGYLKRLGGGVVITGGGSQLPGVAELAQEVFRMPARIGYPRQIKGLEERYRSPEYSTVTGLLLHRARQVEEEGLVVDTGPRSSGAAEILRRLGSWFKEFI</sequence>
<accession>A0A841RI41</accession>
<keyword evidence="4 6" id="KW-0472">Membrane</keyword>
<keyword evidence="5 6" id="KW-0131">Cell cycle</keyword>
<evidence type="ECO:0000256" key="5">
    <source>
        <dbReference type="ARBA" id="ARBA00023306"/>
    </source>
</evidence>
<protein>
    <recommendedName>
        <fullName evidence="6 7">Cell division protein FtsA</fullName>
    </recommendedName>
</protein>
<dbReference type="CDD" id="cd24048">
    <property type="entry name" value="ASKHA_NBD_FtsA"/>
    <property type="match status" value="1"/>
</dbReference>
<dbReference type="SMART" id="SM00842">
    <property type="entry name" value="FtsA"/>
    <property type="match status" value="1"/>
</dbReference>
<evidence type="ECO:0000256" key="6">
    <source>
        <dbReference type="HAMAP-Rule" id="MF_02033"/>
    </source>
</evidence>
<dbReference type="SUPFAM" id="SSF53067">
    <property type="entry name" value="Actin-like ATPase domain"/>
    <property type="match status" value="2"/>
</dbReference>
<dbReference type="NCBIfam" id="TIGR01174">
    <property type="entry name" value="ftsA"/>
    <property type="match status" value="1"/>
</dbReference>
<dbReference type="GO" id="GO:0032153">
    <property type="term" value="C:cell division site"/>
    <property type="evidence" value="ECO:0007669"/>
    <property type="project" value="UniProtKB-UniRule"/>
</dbReference>
<evidence type="ECO:0000256" key="7">
    <source>
        <dbReference type="PIRNR" id="PIRNR003101"/>
    </source>
</evidence>
<evidence type="ECO:0000259" key="8">
    <source>
        <dbReference type="SMART" id="SM00842"/>
    </source>
</evidence>
<comment type="similarity">
    <text evidence="1">Belongs to the heat shock protein 70 family.</text>
</comment>
<keyword evidence="10" id="KW-1185">Reference proteome</keyword>
<evidence type="ECO:0000256" key="3">
    <source>
        <dbReference type="ARBA" id="ARBA00022618"/>
    </source>
</evidence>
<dbReference type="InterPro" id="IPR043129">
    <property type="entry name" value="ATPase_NBD"/>
</dbReference>
<keyword evidence="3 6" id="KW-0132">Cell division</keyword>
<dbReference type="Gene3D" id="3.30.420.40">
    <property type="match status" value="2"/>
</dbReference>
<dbReference type="InterPro" id="IPR018181">
    <property type="entry name" value="Heat_shock_70_CS"/>
</dbReference>
<dbReference type="GO" id="GO:0043093">
    <property type="term" value="P:FtsZ-dependent cytokinesis"/>
    <property type="evidence" value="ECO:0007669"/>
    <property type="project" value="UniProtKB-UniRule"/>
</dbReference>
<evidence type="ECO:0000256" key="4">
    <source>
        <dbReference type="ARBA" id="ARBA00023136"/>
    </source>
</evidence>
<comment type="function">
    <text evidence="6 7">Cell division protein that is involved in the assembly of the Z ring. May serve as a membrane anchor for the Z ring.</text>
</comment>
<evidence type="ECO:0000256" key="1">
    <source>
        <dbReference type="ARBA" id="ARBA00007381"/>
    </source>
</evidence>
<reference evidence="9 10" key="1">
    <citation type="submission" date="2020-08" db="EMBL/GenBank/DDBJ databases">
        <title>Genomic Encyclopedia of Type Strains, Phase IV (KMG-IV): sequencing the most valuable type-strain genomes for metagenomic binning, comparative biology and taxonomic classification.</title>
        <authorList>
            <person name="Goeker M."/>
        </authorList>
    </citation>
    <scope>NUCLEOTIDE SEQUENCE [LARGE SCALE GENOMIC DNA]</scope>
    <source>
        <strain evidence="9 10">DSM 2461</strain>
    </source>
</reference>
<comment type="caution">
    <text evidence="9">The sequence shown here is derived from an EMBL/GenBank/DDBJ whole genome shotgun (WGS) entry which is preliminary data.</text>
</comment>
<dbReference type="InterPro" id="IPR003494">
    <property type="entry name" value="SHS2_FtsA"/>
</dbReference>
<dbReference type="InterPro" id="IPR020823">
    <property type="entry name" value="Cell_div_FtsA"/>
</dbReference>
<evidence type="ECO:0000256" key="2">
    <source>
        <dbReference type="ARBA" id="ARBA00022475"/>
    </source>
</evidence>
<dbReference type="PROSITE" id="PS01036">
    <property type="entry name" value="HSP70_3"/>
    <property type="match status" value="1"/>
</dbReference>
<proteinExistence type="inferred from homology"/>
<dbReference type="AlphaFoldDB" id="A0A841RI41"/>
<dbReference type="PANTHER" id="PTHR32432:SF4">
    <property type="entry name" value="CELL DIVISION PROTEIN FTSA"/>
    <property type="match status" value="1"/>
</dbReference>
<name>A0A841RI41_9SPIO</name>
<dbReference type="HAMAP" id="MF_02033">
    <property type="entry name" value="FtsA"/>
    <property type="match status" value="1"/>
</dbReference>
<dbReference type="PIRSF" id="PIRSF003101">
    <property type="entry name" value="FtsA"/>
    <property type="match status" value="1"/>
</dbReference>
<dbReference type="Gene3D" id="3.30.1490.110">
    <property type="match status" value="1"/>
</dbReference>
<gene>
    <name evidence="6" type="primary">ftsA</name>
    <name evidence="9" type="ORF">HNR50_003653</name>
</gene>
<dbReference type="PANTHER" id="PTHR32432">
    <property type="entry name" value="CELL DIVISION PROTEIN FTSA-RELATED"/>
    <property type="match status" value="1"/>
</dbReference>
<dbReference type="InterPro" id="IPR050696">
    <property type="entry name" value="FtsA/MreB"/>
</dbReference>
<comment type="similarity">
    <text evidence="6 7">Belongs to the FtsA/MreB family.</text>
</comment>
<comment type="subunit">
    <text evidence="6">Self-interacts. Interacts with FtsZ.</text>
</comment>
<dbReference type="Pfam" id="PF02491">
    <property type="entry name" value="SHS2_FTSA"/>
    <property type="match status" value="1"/>
</dbReference>
<evidence type="ECO:0000313" key="9">
    <source>
        <dbReference type="EMBL" id="MBB6481972.1"/>
    </source>
</evidence>
<organism evidence="9 10">
    <name type="scientific">Spirochaeta isovalerica</name>
    <dbReference type="NCBI Taxonomy" id="150"/>
    <lineage>
        <taxon>Bacteria</taxon>
        <taxon>Pseudomonadati</taxon>
        <taxon>Spirochaetota</taxon>
        <taxon>Spirochaetia</taxon>
        <taxon>Spirochaetales</taxon>
        <taxon>Spirochaetaceae</taxon>
        <taxon>Spirochaeta</taxon>
    </lineage>
</organism>
<dbReference type="Proteomes" id="UP000587760">
    <property type="component" value="Unassembled WGS sequence"/>
</dbReference>
<feature type="domain" description="SHS2" evidence="8">
    <location>
        <begin position="7"/>
        <end position="195"/>
    </location>
</feature>
<dbReference type="EMBL" id="JACHGJ010000008">
    <property type="protein sequence ID" value="MBB6481972.1"/>
    <property type="molecule type" value="Genomic_DNA"/>
</dbReference>
<keyword evidence="2 6" id="KW-1003">Cell membrane</keyword>